<evidence type="ECO:0000256" key="3">
    <source>
        <dbReference type="ARBA" id="ARBA00023211"/>
    </source>
</evidence>
<dbReference type="InterPro" id="IPR036877">
    <property type="entry name" value="SUI1_dom_sf"/>
</dbReference>
<dbReference type="PANTHER" id="PTHR12789:SF0">
    <property type="entry name" value="DENSITY-REGULATED PROTEIN"/>
    <property type="match status" value="1"/>
</dbReference>
<dbReference type="Gene3D" id="3.30.780.10">
    <property type="entry name" value="SUI1-like domain"/>
    <property type="match status" value="1"/>
</dbReference>
<dbReference type="PROSITE" id="PS50231">
    <property type="entry name" value="RICIN_B_LECTIN"/>
    <property type="match status" value="1"/>
</dbReference>
<dbReference type="InterPro" id="IPR035992">
    <property type="entry name" value="Ricin_B-like_lectins"/>
</dbReference>
<feature type="domain" description="SUI1" evidence="4">
    <location>
        <begin position="228"/>
        <end position="299"/>
    </location>
</feature>
<dbReference type="InterPro" id="IPR046447">
    <property type="entry name" value="DENR_C"/>
</dbReference>
<dbReference type="AlphaFoldDB" id="A0A182DZL0"/>
<dbReference type="WBParaSite" id="nOo.2.0.1.t01125-RA">
    <property type="protein sequence ID" value="nOo.2.0.1.t01125-RA"/>
    <property type="gene ID" value="nOo.2.0.1.g01125"/>
</dbReference>
<dbReference type="SUPFAM" id="SSF55159">
    <property type="entry name" value="eIF1-like"/>
    <property type="match status" value="1"/>
</dbReference>
<dbReference type="Pfam" id="PF01253">
    <property type="entry name" value="SUI1"/>
    <property type="match status" value="1"/>
</dbReference>
<evidence type="ECO:0000259" key="4">
    <source>
        <dbReference type="PROSITE" id="PS50296"/>
    </source>
</evidence>
<comment type="similarity">
    <text evidence="2">Belongs to the DENR family.</text>
</comment>
<organism evidence="5">
    <name type="scientific">Onchocerca ochengi</name>
    <name type="common">Filarial nematode worm</name>
    <dbReference type="NCBI Taxonomy" id="42157"/>
    <lineage>
        <taxon>Eukaryota</taxon>
        <taxon>Metazoa</taxon>
        <taxon>Ecdysozoa</taxon>
        <taxon>Nematoda</taxon>
        <taxon>Chromadorea</taxon>
        <taxon>Rhabditida</taxon>
        <taxon>Spirurina</taxon>
        <taxon>Spiruromorpha</taxon>
        <taxon>Filarioidea</taxon>
        <taxon>Onchocercidae</taxon>
        <taxon>Onchocerca</taxon>
    </lineage>
</organism>
<evidence type="ECO:0000256" key="1">
    <source>
        <dbReference type="ARBA" id="ARBA00001936"/>
    </source>
</evidence>
<dbReference type="InterPro" id="IPR001950">
    <property type="entry name" value="SUI1"/>
</dbReference>
<dbReference type="STRING" id="42157.A0A182DZL0"/>
<dbReference type="Pfam" id="PF21023">
    <property type="entry name" value="DENR_N"/>
    <property type="match status" value="1"/>
</dbReference>
<dbReference type="InterPro" id="IPR000772">
    <property type="entry name" value="Ricin_B_lectin"/>
</dbReference>
<name>A0A182DZL0_ONCOC</name>
<accession>A0A182DZL0</accession>
<evidence type="ECO:0000313" key="5">
    <source>
        <dbReference type="WBParaSite" id="nOo.2.0.1.t01125-RA"/>
    </source>
</evidence>
<dbReference type="Gene3D" id="2.80.10.50">
    <property type="match status" value="1"/>
</dbReference>
<dbReference type="GO" id="GO:0003743">
    <property type="term" value="F:translation initiation factor activity"/>
    <property type="evidence" value="ECO:0007669"/>
    <property type="project" value="InterPro"/>
</dbReference>
<dbReference type="GO" id="GO:0003729">
    <property type="term" value="F:mRNA binding"/>
    <property type="evidence" value="ECO:0007669"/>
    <property type="project" value="TreeGrafter"/>
</dbReference>
<sequence length="315" mass="35016">LRNPSSGLCLDTLQRDEKMDISLGVFSCQNGKSEAQLFSLTNDGKLRREITCAKIDRNSIVGNKAIVQLVYCGEDEKDDKWILKDGKLQNEDLDLCLDVMGLKNNDNIVARSCINDLDTQKWEILKNSVGMADDEGDAADAVSVKYPLQVQYCGVCSMPLEYCEYSGMTDKCLNWLETNLPSEFEKLNLGNWKESIDAEKKHQKRGGKGSKVVSEKQAAVKKNMTMKVTLQRVARGKNKFVTVIKGLASFGDIFNVDLKSTAKLFAGHFACGSSVTATDEIVVQGDVKDEILEIIGTKWPFIDSHLIEDLGDQKR</sequence>
<evidence type="ECO:0000256" key="2">
    <source>
        <dbReference type="ARBA" id="ARBA00007514"/>
    </source>
</evidence>
<dbReference type="PROSITE" id="PS50296">
    <property type="entry name" value="SUI1"/>
    <property type="match status" value="1"/>
</dbReference>
<dbReference type="SMART" id="SM00458">
    <property type="entry name" value="RICIN"/>
    <property type="match status" value="1"/>
</dbReference>
<dbReference type="InterPro" id="IPR050318">
    <property type="entry name" value="DENR/SUI1_TIF"/>
</dbReference>
<dbReference type="InterPro" id="IPR048517">
    <property type="entry name" value="DENR_N"/>
</dbReference>
<comment type="cofactor">
    <cofactor evidence="1">
        <name>Mn(2+)</name>
        <dbReference type="ChEBI" id="CHEBI:29035"/>
    </cofactor>
</comment>
<dbReference type="CDD" id="cd11607">
    <property type="entry name" value="DENR_C"/>
    <property type="match status" value="1"/>
</dbReference>
<dbReference type="GO" id="GO:0001731">
    <property type="term" value="P:formation of translation preinitiation complex"/>
    <property type="evidence" value="ECO:0007669"/>
    <property type="project" value="TreeGrafter"/>
</dbReference>
<reference evidence="5" key="1">
    <citation type="submission" date="2016-06" db="UniProtKB">
        <authorList>
            <consortium name="WormBaseParasite"/>
        </authorList>
    </citation>
    <scope>IDENTIFICATION</scope>
</reference>
<dbReference type="GO" id="GO:0002188">
    <property type="term" value="P:translation reinitiation"/>
    <property type="evidence" value="ECO:0007669"/>
    <property type="project" value="TreeGrafter"/>
</dbReference>
<protein>
    <submittedName>
        <fullName evidence="5">SUI1 domain-containing protein</fullName>
    </submittedName>
</protein>
<dbReference type="PANTHER" id="PTHR12789">
    <property type="entry name" value="DENSITY-REGULATED PROTEIN HOMOLOG"/>
    <property type="match status" value="1"/>
</dbReference>
<proteinExistence type="inferred from homology"/>
<dbReference type="Pfam" id="PF00652">
    <property type="entry name" value="Ricin_B_lectin"/>
    <property type="match status" value="1"/>
</dbReference>
<keyword evidence="3" id="KW-0464">Manganese</keyword>
<dbReference type="SUPFAM" id="SSF50370">
    <property type="entry name" value="Ricin B-like lectins"/>
    <property type="match status" value="1"/>
</dbReference>